<dbReference type="EMBL" id="NKXO01000015">
    <property type="protein sequence ID" value="PKQ69802.1"/>
    <property type="molecule type" value="Genomic_DNA"/>
</dbReference>
<proteinExistence type="predicted"/>
<organism evidence="2 3">
    <name type="scientific">Raineya orbicola</name>
    <dbReference type="NCBI Taxonomy" id="2016530"/>
    <lineage>
        <taxon>Bacteria</taxon>
        <taxon>Pseudomonadati</taxon>
        <taxon>Bacteroidota</taxon>
        <taxon>Cytophagia</taxon>
        <taxon>Cytophagales</taxon>
        <taxon>Raineyaceae</taxon>
        <taxon>Raineya</taxon>
    </lineage>
</organism>
<dbReference type="AlphaFoldDB" id="A0A2N3IHJ9"/>
<dbReference type="GO" id="GO:0003924">
    <property type="term" value="F:GTPase activity"/>
    <property type="evidence" value="ECO:0007669"/>
    <property type="project" value="InterPro"/>
</dbReference>
<dbReference type="FunFam" id="3.40.50.300:FF:001447">
    <property type="entry name" value="Ras-related protein Rab-1B"/>
    <property type="match status" value="1"/>
</dbReference>
<dbReference type="Proteomes" id="UP000233387">
    <property type="component" value="Unassembled WGS sequence"/>
</dbReference>
<name>A0A2N3IHJ9_9BACT</name>
<dbReference type="SMART" id="SM00174">
    <property type="entry name" value="RHO"/>
    <property type="match status" value="1"/>
</dbReference>
<dbReference type="Gene3D" id="3.40.50.300">
    <property type="entry name" value="P-loop containing nucleotide triphosphate hydrolases"/>
    <property type="match status" value="1"/>
</dbReference>
<dbReference type="SUPFAM" id="SSF52540">
    <property type="entry name" value="P-loop containing nucleoside triphosphate hydrolases"/>
    <property type="match status" value="1"/>
</dbReference>
<dbReference type="NCBIfam" id="TIGR00231">
    <property type="entry name" value="small_GTP"/>
    <property type="match status" value="1"/>
</dbReference>
<protein>
    <submittedName>
        <fullName evidence="2">Small GTP-binding protein domain</fullName>
    </submittedName>
</protein>
<dbReference type="CDD" id="cd00154">
    <property type="entry name" value="Rab"/>
    <property type="match status" value="1"/>
</dbReference>
<dbReference type="PANTHER" id="PTHR47978">
    <property type="match status" value="1"/>
</dbReference>
<evidence type="ECO:0000313" key="3">
    <source>
        <dbReference type="Proteomes" id="UP000233387"/>
    </source>
</evidence>
<gene>
    <name evidence="2" type="ORF">Rain11_1137</name>
</gene>
<dbReference type="PROSITE" id="PS51419">
    <property type="entry name" value="RAB"/>
    <property type="match status" value="1"/>
</dbReference>
<keyword evidence="1" id="KW-0547">Nucleotide-binding</keyword>
<accession>A0A2N3IHJ9</accession>
<evidence type="ECO:0000256" key="1">
    <source>
        <dbReference type="ARBA" id="ARBA00022741"/>
    </source>
</evidence>
<sequence>MNTGKTYSKKVILIGNFGVGKTSLTKRFVYQKFSEEYLTTLGVKIDKKVVEIGEDIVNLMIWDIAGEVTQTRVNTSYYLGSNGILYVFDVTRPSTYEQMQADIEYVQKILPNVPILKIANKADLISPEQLKQLPVSYDFLCSAKTGENVENAFLALAEAMIGKKI</sequence>
<dbReference type="SMART" id="SM00175">
    <property type="entry name" value="RAB"/>
    <property type="match status" value="1"/>
</dbReference>
<dbReference type="PRINTS" id="PR00449">
    <property type="entry name" value="RASTRNSFRMNG"/>
</dbReference>
<dbReference type="GO" id="GO:0005525">
    <property type="term" value="F:GTP binding"/>
    <property type="evidence" value="ECO:0007669"/>
    <property type="project" value="InterPro"/>
</dbReference>
<dbReference type="Pfam" id="PF00071">
    <property type="entry name" value="Ras"/>
    <property type="match status" value="1"/>
</dbReference>
<dbReference type="InterPro" id="IPR001806">
    <property type="entry name" value="Small_GTPase"/>
</dbReference>
<dbReference type="SMART" id="SM00173">
    <property type="entry name" value="RAS"/>
    <property type="match status" value="1"/>
</dbReference>
<keyword evidence="3" id="KW-1185">Reference proteome</keyword>
<dbReference type="InterPro" id="IPR005225">
    <property type="entry name" value="Small_GTP-bd"/>
</dbReference>
<evidence type="ECO:0000313" key="2">
    <source>
        <dbReference type="EMBL" id="PKQ69802.1"/>
    </source>
</evidence>
<comment type="caution">
    <text evidence="2">The sequence shown here is derived from an EMBL/GenBank/DDBJ whole genome shotgun (WGS) entry which is preliminary data.</text>
</comment>
<dbReference type="InterPro" id="IPR027417">
    <property type="entry name" value="P-loop_NTPase"/>
</dbReference>
<reference evidence="2 3" key="1">
    <citation type="submission" date="2017-06" db="EMBL/GenBank/DDBJ databases">
        <title>Raineya orbicola gen. nov., sp. nov. a slightly thermophilic bacterium of the phylum Bacteroidetes and the description of Raineyaceae fam. nov.</title>
        <authorList>
            <person name="Albuquerque L."/>
            <person name="Polonia A.R.M."/>
            <person name="Barroso C."/>
            <person name="Froufe H.J.C."/>
            <person name="Lage O."/>
            <person name="Lobo-Da-Cunha A."/>
            <person name="Egas C."/>
            <person name="Da Costa M.S."/>
        </authorList>
    </citation>
    <scope>NUCLEOTIDE SEQUENCE [LARGE SCALE GENOMIC DNA]</scope>
    <source>
        <strain evidence="2 3">SPSPC-11</strain>
    </source>
</reference>
<dbReference type="OrthoDB" id="7957980at2"/>
<dbReference type="RefSeq" id="WP_101358404.1">
    <property type="nucleotide sequence ID" value="NZ_NKXO01000015.1"/>
</dbReference>